<dbReference type="GO" id="GO:0008233">
    <property type="term" value="F:peptidase activity"/>
    <property type="evidence" value="ECO:0007669"/>
    <property type="project" value="UniProtKB-KW"/>
</dbReference>
<keyword evidence="1" id="KW-0645">Protease</keyword>
<dbReference type="SUPFAM" id="SSF50630">
    <property type="entry name" value="Acid proteases"/>
    <property type="match status" value="1"/>
</dbReference>
<sequence length="166" mass="17871">MKSIMRHPVLSLLVGIATGILIFAARAQAPAEFATAVPLHDKGISTYYVRGSIDGLGDVEFLVDTGAGHTTINEETLTILKERQLASYSRDLTGILADGSRMRVPVYHIASIELGGCQLQNIEAAVFPGRTRFLLGMNALKQAAPFAFVTEPKPQLALSNCRMASK</sequence>
<dbReference type="AlphaFoldDB" id="A0A1G5Q639"/>
<reference evidence="1 2" key="1">
    <citation type="submission" date="2016-10" db="EMBL/GenBank/DDBJ databases">
        <authorList>
            <person name="de Groot N.N."/>
        </authorList>
    </citation>
    <scope>NUCLEOTIDE SEQUENCE [LARGE SCALE GENOMIC DNA]</scope>
    <source>
        <strain evidence="1 2">HLD2</strain>
    </source>
</reference>
<evidence type="ECO:0000313" key="2">
    <source>
        <dbReference type="Proteomes" id="UP000199648"/>
    </source>
</evidence>
<proteinExistence type="predicted"/>
<dbReference type="Pfam" id="PF13975">
    <property type="entry name" value="gag-asp_proteas"/>
    <property type="match status" value="1"/>
</dbReference>
<accession>A0A1G5Q639</accession>
<keyword evidence="2" id="KW-1185">Reference proteome</keyword>
<dbReference type="CDD" id="cd05483">
    <property type="entry name" value="retropepsin_like_bacteria"/>
    <property type="match status" value="1"/>
</dbReference>
<gene>
    <name evidence="1" type="ORF">SAMN03097708_01406</name>
</gene>
<dbReference type="InterPro" id="IPR034122">
    <property type="entry name" value="Retropepsin-like_bacterial"/>
</dbReference>
<dbReference type="InterPro" id="IPR021109">
    <property type="entry name" value="Peptidase_aspartic_dom_sf"/>
</dbReference>
<dbReference type="Gene3D" id="2.40.70.10">
    <property type="entry name" value="Acid Proteases"/>
    <property type="match status" value="1"/>
</dbReference>
<dbReference type="Proteomes" id="UP000199648">
    <property type="component" value="Unassembled WGS sequence"/>
</dbReference>
<name>A0A1G5Q639_9GAMM</name>
<dbReference type="EMBL" id="FMWD01000004">
    <property type="protein sequence ID" value="SCZ57323.1"/>
    <property type="molecule type" value="Genomic_DNA"/>
</dbReference>
<evidence type="ECO:0000313" key="1">
    <source>
        <dbReference type="EMBL" id="SCZ57323.1"/>
    </source>
</evidence>
<organism evidence="1 2">
    <name type="scientific">Thiohalomonas denitrificans</name>
    <dbReference type="NCBI Taxonomy" id="415747"/>
    <lineage>
        <taxon>Bacteria</taxon>
        <taxon>Pseudomonadati</taxon>
        <taxon>Pseudomonadota</taxon>
        <taxon>Gammaproteobacteria</taxon>
        <taxon>Thiohalomonadales</taxon>
        <taxon>Thiohalomonadaceae</taxon>
        <taxon>Thiohalomonas</taxon>
    </lineage>
</organism>
<protein>
    <submittedName>
        <fullName evidence="1">Clan AA aspartic protease, TIGR02281 family</fullName>
    </submittedName>
</protein>
<dbReference type="RefSeq" id="WP_092994552.1">
    <property type="nucleotide sequence ID" value="NZ_FMWD01000004.1"/>
</dbReference>
<keyword evidence="1" id="KW-0378">Hydrolase</keyword>
<dbReference type="OrthoDB" id="9179511at2"/>
<dbReference type="GO" id="GO:0006508">
    <property type="term" value="P:proteolysis"/>
    <property type="evidence" value="ECO:0007669"/>
    <property type="project" value="UniProtKB-KW"/>
</dbReference>